<keyword evidence="1" id="KW-0472">Membrane</keyword>
<keyword evidence="3" id="KW-1185">Reference proteome</keyword>
<reference evidence="3" key="1">
    <citation type="journal article" date="2019" name="Int. J. Syst. Evol. Microbiol.">
        <title>The Global Catalogue of Microorganisms (GCM) 10K type strain sequencing project: providing services to taxonomists for standard genome sequencing and annotation.</title>
        <authorList>
            <consortium name="The Broad Institute Genomics Platform"/>
            <consortium name="The Broad Institute Genome Sequencing Center for Infectious Disease"/>
            <person name="Wu L."/>
            <person name="Ma J."/>
        </authorList>
    </citation>
    <scope>NUCLEOTIDE SEQUENCE [LARGE SCALE GENOMIC DNA]</scope>
    <source>
        <strain evidence="3">CGMCC 1.15407</strain>
    </source>
</reference>
<organism evidence="2 3">
    <name type="scientific">Echinicola rosea</name>
    <dbReference type="NCBI Taxonomy" id="1807691"/>
    <lineage>
        <taxon>Bacteria</taxon>
        <taxon>Pseudomonadati</taxon>
        <taxon>Bacteroidota</taxon>
        <taxon>Cytophagia</taxon>
        <taxon>Cytophagales</taxon>
        <taxon>Cyclobacteriaceae</taxon>
        <taxon>Echinicola</taxon>
    </lineage>
</organism>
<name>A0ABQ1UYQ3_9BACT</name>
<evidence type="ECO:0008006" key="4">
    <source>
        <dbReference type="Google" id="ProtNLM"/>
    </source>
</evidence>
<comment type="caution">
    <text evidence="2">The sequence shown here is derived from an EMBL/GenBank/DDBJ whole genome shotgun (WGS) entry which is preliminary data.</text>
</comment>
<dbReference type="Proteomes" id="UP000647339">
    <property type="component" value="Unassembled WGS sequence"/>
</dbReference>
<sequence>MIGLLLKNWRFIIDVLLVIGLVVLLFWWNPMKIFGGGLKLEETANLVTEVNQIQELVTAEYYGEVITSIEEARLNPLAEDKIRNDVRLLYDDLLAALQHLKDYQDIPKSQRVDEYREGEKTSNWRRKVKHEVDSRNILDKLEYLELMVETQSDPYFRPLMGFLWRTIYNQEKGELPNDRDEEATLYAIYRNPPIRSMATRELDEFMEDYYFHLQESISRRESRKKLTMIGRGWVKAGFDFSDLGPESVVYYEESGIVHLIGIAPKILNADINPWFIPEKGIPGFQILDERGPVNFHDAKRVKQYCIDKLTVQAYQASILKNAHDQGQETLKNFFSLLTDKEINQVIFHSSPFTTFAREAAKDEWISYAEAYMLDSLLELEIGTIDSLNRTVQNQSVNKGFANEHRQIVQHALHDLGQYPYQDGRHNFGFLSKLSSDIAQDSLIDKQEEQLIQTLRYQVAFDHQEMKFIQRDSTERLGYWIEHPLQYLKMYNTMLRDWEGNGVIPDKFDTVTVSAKDFDPEMYLDTVKIIDYFNIDQESIELVYSYKAHSETFYYSLYYPLEFELSALEGFITSKDVPYDSVAYSSYSRLSVVEEGFWIVDQRLNEQYAFHIKVSPDQLFPKHLTDRLLGQQFLYRSDTAYLGFGGTMGAETDSAAITRDPLSIEQVNTVSDFFAALLDARKKEQNKGFVQKTTDWLRSRTSSTAPKTLFVGRKGFRFQE</sequence>
<accession>A0ABQ1UYQ3</accession>
<dbReference type="RefSeq" id="WP_137403458.1">
    <property type="nucleotide sequence ID" value="NZ_BMIU01000008.1"/>
</dbReference>
<gene>
    <name evidence="2" type="ORF">GCM10011339_18590</name>
</gene>
<dbReference type="EMBL" id="BMIU01000008">
    <property type="protein sequence ID" value="GGF30668.1"/>
    <property type="molecule type" value="Genomic_DNA"/>
</dbReference>
<keyword evidence="1" id="KW-1133">Transmembrane helix</keyword>
<keyword evidence="1" id="KW-0812">Transmembrane</keyword>
<feature type="transmembrane region" description="Helical" evidence="1">
    <location>
        <begin position="12"/>
        <end position="29"/>
    </location>
</feature>
<proteinExistence type="predicted"/>
<evidence type="ECO:0000313" key="3">
    <source>
        <dbReference type="Proteomes" id="UP000647339"/>
    </source>
</evidence>
<evidence type="ECO:0000313" key="2">
    <source>
        <dbReference type="EMBL" id="GGF30668.1"/>
    </source>
</evidence>
<protein>
    <recommendedName>
        <fullName evidence="4">DUF3114 domain-containing protein</fullName>
    </recommendedName>
</protein>
<evidence type="ECO:0000256" key="1">
    <source>
        <dbReference type="SAM" id="Phobius"/>
    </source>
</evidence>